<evidence type="ECO:0000313" key="3">
    <source>
        <dbReference type="Proteomes" id="UP000242699"/>
    </source>
</evidence>
<protein>
    <recommendedName>
        <fullName evidence="1">ParB-like N-terminal domain-containing protein</fullName>
    </recommendedName>
</protein>
<reference evidence="2 3" key="1">
    <citation type="journal article" date="2014" name="BMC Genomics">
        <title>Comparison of environmental and isolate Sulfobacillus genomes reveals diverse carbon, sulfur, nitrogen, and hydrogen metabolisms.</title>
        <authorList>
            <person name="Justice N.B."/>
            <person name="Norman A."/>
            <person name="Brown C.T."/>
            <person name="Singh A."/>
            <person name="Thomas B.C."/>
            <person name="Banfield J.F."/>
        </authorList>
    </citation>
    <scope>NUCLEOTIDE SEQUENCE [LARGE SCALE GENOMIC DNA]</scope>
    <source>
        <strain evidence="2">AMDSBA1</strain>
    </source>
</reference>
<dbReference type="Proteomes" id="UP000242699">
    <property type="component" value="Unassembled WGS sequence"/>
</dbReference>
<dbReference type="Pfam" id="PF02195">
    <property type="entry name" value="ParB_N"/>
    <property type="match status" value="1"/>
</dbReference>
<name>A0A2T2X9A6_9FIRM</name>
<feature type="domain" description="ParB-like N-terminal" evidence="1">
    <location>
        <begin position="134"/>
        <end position="219"/>
    </location>
</feature>
<dbReference type="InterPro" id="IPR003115">
    <property type="entry name" value="ParB_N"/>
</dbReference>
<dbReference type="SMART" id="SM00470">
    <property type="entry name" value="ParB"/>
    <property type="match status" value="1"/>
</dbReference>
<dbReference type="AlphaFoldDB" id="A0A2T2X9A6"/>
<evidence type="ECO:0000313" key="2">
    <source>
        <dbReference type="EMBL" id="PSR31026.1"/>
    </source>
</evidence>
<dbReference type="InterPro" id="IPR036086">
    <property type="entry name" value="ParB/Sulfiredoxin_sf"/>
</dbReference>
<evidence type="ECO:0000259" key="1">
    <source>
        <dbReference type="SMART" id="SM00470"/>
    </source>
</evidence>
<dbReference type="SUPFAM" id="SSF110849">
    <property type="entry name" value="ParB/Sulfiredoxin"/>
    <property type="match status" value="1"/>
</dbReference>
<sequence>MSAKITLTGYPTGPIEAFSDYFRFDMEEGGSAAPPKGLPGASALTFTVFVSKKAGKKLGFPDSPAHRLLIQGELTAELPMDQCPGELGVIAFKVDTLLPQETAETMDDDRPTTPAVATPAASVLEEWPDLSEYPSLPLSQVIIPEAFLLTPPNAKKTSALQIRIAQHGQLDEPIVVRATENKQYLLIDGYRRYLIAEQLGWVAIPVRIEEDTARRAESRDS</sequence>
<dbReference type="Gene3D" id="3.90.1530.10">
    <property type="entry name" value="Conserved hypothetical protein from pyrococcus furiosus pfu- 392566-001, ParB domain"/>
    <property type="match status" value="1"/>
</dbReference>
<proteinExistence type="predicted"/>
<accession>A0A2T2X9A6</accession>
<gene>
    <name evidence="2" type="ORF">C7B43_04035</name>
</gene>
<organism evidence="2 3">
    <name type="scientific">Sulfobacillus benefaciens</name>
    <dbReference type="NCBI Taxonomy" id="453960"/>
    <lineage>
        <taxon>Bacteria</taxon>
        <taxon>Bacillati</taxon>
        <taxon>Bacillota</taxon>
        <taxon>Clostridia</taxon>
        <taxon>Eubacteriales</taxon>
        <taxon>Clostridiales Family XVII. Incertae Sedis</taxon>
        <taxon>Sulfobacillus</taxon>
    </lineage>
</organism>
<dbReference type="CDD" id="cd16387">
    <property type="entry name" value="ParB_N_Srx"/>
    <property type="match status" value="1"/>
</dbReference>
<dbReference type="EMBL" id="PXYT01000005">
    <property type="protein sequence ID" value="PSR31026.1"/>
    <property type="molecule type" value="Genomic_DNA"/>
</dbReference>
<comment type="caution">
    <text evidence="2">The sequence shown here is derived from an EMBL/GenBank/DDBJ whole genome shotgun (WGS) entry which is preliminary data.</text>
</comment>